<evidence type="ECO:0000313" key="4">
    <source>
        <dbReference type="EMBL" id="RXH94902.1"/>
    </source>
</evidence>
<evidence type="ECO:0000313" key="5">
    <source>
        <dbReference type="Proteomes" id="UP000290289"/>
    </source>
</evidence>
<keyword evidence="3" id="KW-0812">Transmembrane</keyword>
<dbReference type="GO" id="GO:0009506">
    <property type="term" value="C:plasmodesma"/>
    <property type="evidence" value="ECO:0007669"/>
    <property type="project" value="TreeGrafter"/>
</dbReference>
<dbReference type="InterPro" id="IPR044839">
    <property type="entry name" value="NDR1-like"/>
</dbReference>
<proteinExistence type="predicted"/>
<evidence type="ECO:0000256" key="2">
    <source>
        <dbReference type="ARBA" id="ARBA00023136"/>
    </source>
</evidence>
<comment type="caution">
    <text evidence="4">The sequence shown here is derived from an EMBL/GenBank/DDBJ whole genome shotgun (WGS) entry which is preliminary data.</text>
</comment>
<feature type="transmembrane region" description="Helical" evidence="3">
    <location>
        <begin position="12"/>
        <end position="31"/>
    </location>
</feature>
<accession>A0A498JMT4</accession>
<dbReference type="Proteomes" id="UP000290289">
    <property type="component" value="Chromosome 7"/>
</dbReference>
<comment type="subcellular location">
    <subcellularLocation>
        <location evidence="1">Membrane</location>
    </subcellularLocation>
</comment>
<protein>
    <recommendedName>
        <fullName evidence="6">Late embryogenesis abundant protein LEA-2 subgroup domain-containing protein</fullName>
    </recommendedName>
</protein>
<dbReference type="GO" id="GO:0098542">
    <property type="term" value="P:defense response to other organism"/>
    <property type="evidence" value="ECO:0007669"/>
    <property type="project" value="InterPro"/>
</dbReference>
<keyword evidence="2 3" id="KW-0472">Membrane</keyword>
<dbReference type="EMBL" id="RDQH01000333">
    <property type="protein sequence ID" value="RXH94902.1"/>
    <property type="molecule type" value="Genomic_DNA"/>
</dbReference>
<dbReference type="AlphaFoldDB" id="A0A498JMT4"/>
<dbReference type="PANTHER" id="PTHR31415">
    <property type="entry name" value="OS05G0367900 PROTEIN"/>
    <property type="match status" value="1"/>
</dbReference>
<keyword evidence="5" id="KW-1185">Reference proteome</keyword>
<evidence type="ECO:0000256" key="1">
    <source>
        <dbReference type="ARBA" id="ARBA00004370"/>
    </source>
</evidence>
<dbReference type="PANTHER" id="PTHR31415:SF109">
    <property type="entry name" value="NDR1_HIN1-LIKE PROTEIN 10"/>
    <property type="match status" value="1"/>
</dbReference>
<name>A0A498JMT4_MALDO</name>
<keyword evidence="3" id="KW-1133">Transmembrane helix</keyword>
<reference evidence="4 5" key="1">
    <citation type="submission" date="2018-10" db="EMBL/GenBank/DDBJ databases">
        <title>A high-quality apple genome assembly.</title>
        <authorList>
            <person name="Hu J."/>
        </authorList>
    </citation>
    <scope>NUCLEOTIDE SEQUENCE [LARGE SCALE GENOMIC DNA]</scope>
    <source>
        <strain evidence="5">cv. HFTH1</strain>
        <tissue evidence="4">Young leaf</tissue>
    </source>
</reference>
<dbReference type="GO" id="GO:0005886">
    <property type="term" value="C:plasma membrane"/>
    <property type="evidence" value="ECO:0007669"/>
    <property type="project" value="TreeGrafter"/>
</dbReference>
<gene>
    <name evidence="4" type="ORF">DVH24_024586</name>
</gene>
<evidence type="ECO:0000256" key="3">
    <source>
        <dbReference type="SAM" id="Phobius"/>
    </source>
</evidence>
<sequence length="193" mass="21889">MSETESPDIKNTGGGVLLFLFVLFAGMFALVMSRRHSESYKVPEFSVDGADLNQFNYTKVNHTISYNLTLNVTLTNPNTIIYFELSDVQVTARYQNNRFGPVTLMNSSTTPFLQGPKNTTIFQNVVVQGHSKTLLFDRQPMNADQIYNIGVEIAFREKFGRMCGEVICNLKLYLMSFNGTSWDRYNTTKCSEV</sequence>
<evidence type="ECO:0008006" key="6">
    <source>
        <dbReference type="Google" id="ProtNLM"/>
    </source>
</evidence>
<organism evidence="4 5">
    <name type="scientific">Malus domestica</name>
    <name type="common">Apple</name>
    <name type="synonym">Pyrus malus</name>
    <dbReference type="NCBI Taxonomy" id="3750"/>
    <lineage>
        <taxon>Eukaryota</taxon>
        <taxon>Viridiplantae</taxon>
        <taxon>Streptophyta</taxon>
        <taxon>Embryophyta</taxon>
        <taxon>Tracheophyta</taxon>
        <taxon>Spermatophyta</taxon>
        <taxon>Magnoliopsida</taxon>
        <taxon>eudicotyledons</taxon>
        <taxon>Gunneridae</taxon>
        <taxon>Pentapetalae</taxon>
        <taxon>rosids</taxon>
        <taxon>fabids</taxon>
        <taxon>Rosales</taxon>
        <taxon>Rosaceae</taxon>
        <taxon>Amygdaloideae</taxon>
        <taxon>Maleae</taxon>
        <taxon>Malus</taxon>
    </lineage>
</organism>